<evidence type="ECO:0000256" key="8">
    <source>
        <dbReference type="RuleBase" id="RU361169"/>
    </source>
</evidence>
<dbReference type="GO" id="GO:0004650">
    <property type="term" value="F:polygalacturonase activity"/>
    <property type="evidence" value="ECO:0007669"/>
    <property type="project" value="InterPro"/>
</dbReference>
<keyword evidence="11" id="KW-1185">Reference proteome</keyword>
<gene>
    <name evidence="10" type="ORF">RND81_05G207400</name>
</gene>
<evidence type="ECO:0000256" key="1">
    <source>
        <dbReference type="ARBA" id="ARBA00004191"/>
    </source>
</evidence>
<comment type="caution">
    <text evidence="10">The sequence shown here is derived from an EMBL/GenBank/DDBJ whole genome shotgun (WGS) entry which is preliminary data.</text>
</comment>
<evidence type="ECO:0000256" key="2">
    <source>
        <dbReference type="ARBA" id="ARBA00008834"/>
    </source>
</evidence>
<keyword evidence="5 8" id="KW-0378">Hydrolase</keyword>
<reference evidence="10" key="1">
    <citation type="submission" date="2024-03" db="EMBL/GenBank/DDBJ databases">
        <title>WGS assembly of Saponaria officinalis var. Norfolk2.</title>
        <authorList>
            <person name="Jenkins J."/>
            <person name="Shu S."/>
            <person name="Grimwood J."/>
            <person name="Barry K."/>
            <person name="Goodstein D."/>
            <person name="Schmutz J."/>
            <person name="Leebens-Mack J."/>
            <person name="Osbourn A."/>
        </authorList>
    </citation>
    <scope>NUCLEOTIDE SEQUENCE [LARGE SCALE GENOMIC DNA]</scope>
    <source>
        <strain evidence="10">JIC</strain>
    </source>
</reference>
<evidence type="ECO:0000256" key="9">
    <source>
        <dbReference type="SAM" id="SignalP"/>
    </source>
</evidence>
<keyword evidence="4" id="KW-0964">Secreted</keyword>
<dbReference type="SUPFAM" id="SSF51126">
    <property type="entry name" value="Pectin lyase-like"/>
    <property type="match status" value="1"/>
</dbReference>
<accession>A0AAW1L0H1</accession>
<evidence type="ECO:0000256" key="5">
    <source>
        <dbReference type="ARBA" id="ARBA00022801"/>
    </source>
</evidence>
<dbReference type="EMBL" id="JBDFQZ010000005">
    <property type="protein sequence ID" value="KAK9726342.1"/>
    <property type="molecule type" value="Genomic_DNA"/>
</dbReference>
<feature type="signal peptide" evidence="9">
    <location>
        <begin position="1"/>
        <end position="29"/>
    </location>
</feature>
<name>A0AAW1L0H1_SAPOF</name>
<dbReference type="InterPro" id="IPR006626">
    <property type="entry name" value="PbH1"/>
</dbReference>
<evidence type="ECO:0000256" key="4">
    <source>
        <dbReference type="ARBA" id="ARBA00022525"/>
    </source>
</evidence>
<dbReference type="GO" id="GO:0005975">
    <property type="term" value="P:carbohydrate metabolic process"/>
    <property type="evidence" value="ECO:0007669"/>
    <property type="project" value="InterPro"/>
</dbReference>
<dbReference type="InterPro" id="IPR011050">
    <property type="entry name" value="Pectin_lyase_fold/virulence"/>
</dbReference>
<evidence type="ECO:0000313" key="11">
    <source>
        <dbReference type="Proteomes" id="UP001443914"/>
    </source>
</evidence>
<evidence type="ECO:0000256" key="7">
    <source>
        <dbReference type="ARBA" id="ARBA00023316"/>
    </source>
</evidence>
<dbReference type="Gene3D" id="2.160.20.10">
    <property type="entry name" value="Single-stranded right-handed beta-helix, Pectin lyase-like"/>
    <property type="match status" value="1"/>
</dbReference>
<evidence type="ECO:0000256" key="6">
    <source>
        <dbReference type="ARBA" id="ARBA00023295"/>
    </source>
</evidence>
<feature type="chain" id="PRO_5043788674" evidence="9">
    <location>
        <begin position="30"/>
        <end position="419"/>
    </location>
</feature>
<dbReference type="Pfam" id="PF00295">
    <property type="entry name" value="Glyco_hydro_28"/>
    <property type="match status" value="1"/>
</dbReference>
<keyword evidence="7" id="KW-0961">Cell wall biogenesis/degradation</keyword>
<evidence type="ECO:0000256" key="3">
    <source>
        <dbReference type="ARBA" id="ARBA00022512"/>
    </source>
</evidence>
<dbReference type="Proteomes" id="UP001443914">
    <property type="component" value="Unassembled WGS sequence"/>
</dbReference>
<dbReference type="InterPro" id="IPR012334">
    <property type="entry name" value="Pectin_lyas_fold"/>
</dbReference>
<sequence length="419" mass="44425">MMRISEGLSRKNVTLVLGFVVLFLYNAQAIRPVSTTTAVFDVTKFGAKGDGKPDYNEDGESTNGLAFIQAWLKACNSLGPSTVLIPKGTFAVAQVTFTGPCQSTVTVDLQGNIIADPDVSQFPNNELLVFQQVEGAKLVGAGSINVNRPASEVTPIDPEKPFIYMDVMPSISLLNVTKFAMSGIRSMNPLAFHVLVDSSHDVSIGNVNFETTNLKPITRSDAIFISMSNAVVITNSNIKTGDACITVSGGSKDVTISGVTCVNGQGIRVGAQPQVIPDYNINGVKVRNCTFKGTTYGAVIDPRPQEALGQVTDISFEDLNMDQVQNPITIKQDYPSTPGKPHNAKVSKVQFKNIRGTATTNAAVTFSCSKANPCDAIQVADVDLKSTGKALLGKVSNLLATCANAKVAFIGKHDGLNCA</sequence>
<dbReference type="GO" id="GO:0071555">
    <property type="term" value="P:cell wall organization"/>
    <property type="evidence" value="ECO:0007669"/>
    <property type="project" value="UniProtKB-KW"/>
</dbReference>
<dbReference type="InterPro" id="IPR000743">
    <property type="entry name" value="Glyco_hydro_28"/>
</dbReference>
<protein>
    <submittedName>
        <fullName evidence="10">Uncharacterized protein</fullName>
    </submittedName>
</protein>
<organism evidence="10 11">
    <name type="scientific">Saponaria officinalis</name>
    <name type="common">Common soapwort</name>
    <name type="synonym">Lychnis saponaria</name>
    <dbReference type="NCBI Taxonomy" id="3572"/>
    <lineage>
        <taxon>Eukaryota</taxon>
        <taxon>Viridiplantae</taxon>
        <taxon>Streptophyta</taxon>
        <taxon>Embryophyta</taxon>
        <taxon>Tracheophyta</taxon>
        <taxon>Spermatophyta</taxon>
        <taxon>Magnoliopsida</taxon>
        <taxon>eudicotyledons</taxon>
        <taxon>Gunneridae</taxon>
        <taxon>Pentapetalae</taxon>
        <taxon>Caryophyllales</taxon>
        <taxon>Caryophyllaceae</taxon>
        <taxon>Caryophylleae</taxon>
        <taxon>Saponaria</taxon>
    </lineage>
</organism>
<keyword evidence="3" id="KW-0134">Cell wall</keyword>
<proteinExistence type="inferred from homology"/>
<keyword evidence="6 8" id="KW-0326">Glycosidase</keyword>
<comment type="subcellular location">
    <subcellularLocation>
        <location evidence="1">Secreted</location>
        <location evidence="1">Cell wall</location>
    </subcellularLocation>
</comment>
<dbReference type="PANTHER" id="PTHR31375">
    <property type="match status" value="1"/>
</dbReference>
<dbReference type="SMART" id="SM00710">
    <property type="entry name" value="PbH1"/>
    <property type="match status" value="4"/>
</dbReference>
<keyword evidence="9" id="KW-0732">Signal</keyword>
<evidence type="ECO:0000313" key="10">
    <source>
        <dbReference type="EMBL" id="KAK9726342.1"/>
    </source>
</evidence>
<comment type="similarity">
    <text evidence="2 8">Belongs to the glycosyl hydrolase 28 family.</text>
</comment>
<dbReference type="AlphaFoldDB" id="A0AAW1L0H1"/>